<reference evidence="1 2" key="1">
    <citation type="journal article" date="2019" name="Nat. Ecol. Evol.">
        <title>Megaphylogeny resolves global patterns of mushroom evolution.</title>
        <authorList>
            <person name="Varga T."/>
            <person name="Krizsan K."/>
            <person name="Foldi C."/>
            <person name="Dima B."/>
            <person name="Sanchez-Garcia M."/>
            <person name="Sanchez-Ramirez S."/>
            <person name="Szollosi G.J."/>
            <person name="Szarkandi J.G."/>
            <person name="Papp V."/>
            <person name="Albert L."/>
            <person name="Andreopoulos W."/>
            <person name="Angelini C."/>
            <person name="Antonin V."/>
            <person name="Barry K.W."/>
            <person name="Bougher N.L."/>
            <person name="Buchanan P."/>
            <person name="Buyck B."/>
            <person name="Bense V."/>
            <person name="Catcheside P."/>
            <person name="Chovatia M."/>
            <person name="Cooper J."/>
            <person name="Damon W."/>
            <person name="Desjardin D."/>
            <person name="Finy P."/>
            <person name="Geml J."/>
            <person name="Haridas S."/>
            <person name="Hughes K."/>
            <person name="Justo A."/>
            <person name="Karasinski D."/>
            <person name="Kautmanova I."/>
            <person name="Kiss B."/>
            <person name="Kocsube S."/>
            <person name="Kotiranta H."/>
            <person name="LaButti K.M."/>
            <person name="Lechner B.E."/>
            <person name="Liimatainen K."/>
            <person name="Lipzen A."/>
            <person name="Lukacs Z."/>
            <person name="Mihaltcheva S."/>
            <person name="Morgado L.N."/>
            <person name="Niskanen T."/>
            <person name="Noordeloos M.E."/>
            <person name="Ohm R.A."/>
            <person name="Ortiz-Santana B."/>
            <person name="Ovrebo C."/>
            <person name="Racz N."/>
            <person name="Riley R."/>
            <person name="Savchenko A."/>
            <person name="Shiryaev A."/>
            <person name="Soop K."/>
            <person name="Spirin V."/>
            <person name="Szebenyi C."/>
            <person name="Tomsovsky M."/>
            <person name="Tulloss R.E."/>
            <person name="Uehling J."/>
            <person name="Grigoriev I.V."/>
            <person name="Vagvolgyi C."/>
            <person name="Papp T."/>
            <person name="Martin F.M."/>
            <person name="Miettinen O."/>
            <person name="Hibbett D.S."/>
            <person name="Nagy L.G."/>
        </authorList>
    </citation>
    <scope>NUCLEOTIDE SEQUENCE [LARGE SCALE GENOMIC DNA]</scope>
    <source>
        <strain evidence="1 2">NL-1719</strain>
    </source>
</reference>
<sequence length="424" mass="46741">MSGPAETMYDVIIVGGGPAGCAVALGLERANPSASFLLIDDTDPKTFKIGESLPPEAQRILRYLSPNSIFPKLGEDTRNGVHISCTGNASVWESGELTETFAMMNPFGMGWHLDRVHFEETLRGAVEDVSLKVQPMTTEEGKGKKSGSGFVKARFVGVEKLEKGGKESWCVQVEELEMKTVKQYHSKWLIDATGRKASVAHKLGAKITKNDNLLAFYAVFSSPLPDKDRDRRTLLEASPTGWWYTSQLGNNLRVVVYHTDDDDPTAKQARKREGFLDLMQDQTEYVSKIIEGMDYRILSGTGGGGGYPKVTAACSSILEPSGEEAENGDGCSWFAVGDAAIAFDPLSSQGMITALQIGCSVGTIIAKKLRDEAEGKGGAKSMEQDEDYIPGLYRKVKDDYDKKKLYFYSQCRFDTEFWARRRRV</sequence>
<evidence type="ECO:0000313" key="2">
    <source>
        <dbReference type="Proteomes" id="UP000308600"/>
    </source>
</evidence>
<gene>
    <name evidence="1" type="ORF">BDN72DRAFT_813113</name>
</gene>
<dbReference type="EMBL" id="ML208269">
    <property type="protein sequence ID" value="TFK74272.1"/>
    <property type="molecule type" value="Genomic_DNA"/>
</dbReference>
<organism evidence="1 2">
    <name type="scientific">Pluteus cervinus</name>
    <dbReference type="NCBI Taxonomy" id="181527"/>
    <lineage>
        <taxon>Eukaryota</taxon>
        <taxon>Fungi</taxon>
        <taxon>Dikarya</taxon>
        <taxon>Basidiomycota</taxon>
        <taxon>Agaricomycotina</taxon>
        <taxon>Agaricomycetes</taxon>
        <taxon>Agaricomycetidae</taxon>
        <taxon>Agaricales</taxon>
        <taxon>Pluteineae</taxon>
        <taxon>Pluteaceae</taxon>
        <taxon>Pluteus</taxon>
    </lineage>
</organism>
<name>A0ACD3BB96_9AGAR</name>
<proteinExistence type="predicted"/>
<dbReference type="Proteomes" id="UP000308600">
    <property type="component" value="Unassembled WGS sequence"/>
</dbReference>
<protein>
    <submittedName>
        <fullName evidence="1">FAD/NAD(P)-binding domain-containing protein</fullName>
    </submittedName>
</protein>
<accession>A0ACD3BB96</accession>
<evidence type="ECO:0000313" key="1">
    <source>
        <dbReference type="EMBL" id="TFK74272.1"/>
    </source>
</evidence>
<keyword evidence="2" id="KW-1185">Reference proteome</keyword>